<proteinExistence type="predicted"/>
<protein>
    <submittedName>
        <fullName evidence="2">Uncharacterized protein</fullName>
    </submittedName>
</protein>
<sequence>MSRVTSRAGTARGHPTHAGRGHRLGATQILNVRLETSRIGQTASRSGLVAIEVIACGTGIR</sequence>
<comment type="caution">
    <text evidence="2">The sequence shown here is derived from an EMBL/GenBank/DDBJ whole genome shotgun (WGS) entry which is preliminary data.</text>
</comment>
<feature type="region of interest" description="Disordered" evidence="1">
    <location>
        <begin position="1"/>
        <end position="24"/>
    </location>
</feature>
<evidence type="ECO:0000313" key="3">
    <source>
        <dbReference type="Proteomes" id="UP000031561"/>
    </source>
</evidence>
<reference evidence="2 3" key="1">
    <citation type="journal article" date="2015" name="Genome Announc.">
        <title>Draft Genome Sequence of Filamentous Marine Cyanobacterium Lyngbya confervoides Strain BDU141951.</title>
        <authorList>
            <person name="Chandrababunaidu M.M."/>
            <person name="Sen D."/>
            <person name="Tripathy S."/>
        </authorList>
    </citation>
    <scope>NUCLEOTIDE SEQUENCE [LARGE SCALE GENOMIC DNA]</scope>
    <source>
        <strain evidence="2 3">BDU141951</strain>
    </source>
</reference>
<keyword evidence="3" id="KW-1185">Reference proteome</keyword>
<feature type="compositionally biased region" description="Basic residues" evidence="1">
    <location>
        <begin position="14"/>
        <end position="23"/>
    </location>
</feature>
<dbReference type="AlphaFoldDB" id="A0ABD4T2U8"/>
<dbReference type="RefSeq" id="WP_201277044.1">
    <property type="nucleotide sequence ID" value="NZ_JTHE03000044.1"/>
</dbReference>
<gene>
    <name evidence="2" type="ORF">QQ91_0007535</name>
</gene>
<evidence type="ECO:0000313" key="2">
    <source>
        <dbReference type="EMBL" id="MCM1982675.1"/>
    </source>
</evidence>
<name>A0ABD4T2U8_9CYAN</name>
<evidence type="ECO:0000256" key="1">
    <source>
        <dbReference type="SAM" id="MobiDB-lite"/>
    </source>
</evidence>
<organism evidence="2 3">
    <name type="scientific">Lyngbya confervoides BDU141951</name>
    <dbReference type="NCBI Taxonomy" id="1574623"/>
    <lineage>
        <taxon>Bacteria</taxon>
        <taxon>Bacillati</taxon>
        <taxon>Cyanobacteriota</taxon>
        <taxon>Cyanophyceae</taxon>
        <taxon>Oscillatoriophycideae</taxon>
        <taxon>Oscillatoriales</taxon>
        <taxon>Microcoleaceae</taxon>
        <taxon>Lyngbya</taxon>
    </lineage>
</organism>
<dbReference type="EMBL" id="JTHE03000044">
    <property type="protein sequence ID" value="MCM1982675.1"/>
    <property type="molecule type" value="Genomic_DNA"/>
</dbReference>
<accession>A0ABD4T2U8</accession>
<dbReference type="Proteomes" id="UP000031561">
    <property type="component" value="Unassembled WGS sequence"/>
</dbReference>